<reference evidence="13 14" key="1">
    <citation type="submission" date="2013-05" db="EMBL/GenBank/DDBJ databases">
        <title>Genome assembly of Chondromyces apiculatus DSM 436.</title>
        <authorList>
            <person name="Sharma G."/>
            <person name="Khatri I."/>
            <person name="Kaur C."/>
            <person name="Mayilraj S."/>
            <person name="Subramanian S."/>
        </authorList>
    </citation>
    <scope>NUCLEOTIDE SEQUENCE [LARGE SCALE GENOMIC DNA]</scope>
    <source>
        <strain evidence="13 14">DSM 436</strain>
    </source>
</reference>
<comment type="domain">
    <text evidence="10">The last Arg residue of the ACP-binding site is essential for the weak association between ACP/AcpP and FabH.</text>
</comment>
<feature type="active site" evidence="10">
    <location>
        <position position="289"/>
    </location>
</feature>
<keyword evidence="8 10" id="KW-0511">Multifunctional enzyme</keyword>
<evidence type="ECO:0000256" key="1">
    <source>
        <dbReference type="ARBA" id="ARBA00008642"/>
    </source>
</evidence>
<evidence type="ECO:0000259" key="11">
    <source>
        <dbReference type="Pfam" id="PF08541"/>
    </source>
</evidence>
<dbReference type="InterPro" id="IPR013747">
    <property type="entry name" value="ACP_syn_III_C"/>
</dbReference>
<evidence type="ECO:0000256" key="7">
    <source>
        <dbReference type="ARBA" id="ARBA00023160"/>
    </source>
</evidence>
<comment type="function">
    <text evidence="10">Catalyzes the condensation reaction of fatty acid synthesis by the addition to an acyl acceptor of two carbons from malonyl-ACP. Catalyzes the first condensation reaction which initiates fatty acid synthesis and may therefore play a role in governing the total rate of fatty acid production. Possesses both acetoacetyl-ACP synthase and acetyl transacylase activities. Its substrate specificity determines the biosynthesis of branched-chain and/or straight-chain of fatty acids.</text>
</comment>
<keyword evidence="3 10" id="KW-0444">Lipid biosynthesis</keyword>
<sequence>MGRSAILGVGHHVPDKVVTNDDLARLMPTSDEWIQQRTGIRERRFIEVSGTGSSDLALPAARMAIERAGREVKDVDMIVFATLSPDVNFPGSGCFLGHKLGLPGVPALDIRNQCSGFLYGLSIADAWVRAGMYRNILVVGAEVHSTGLDFSERGRDVAVLFGDGAGAALIGESPSDNRGVLSLALHADGSGAQDLWLKSPESRHIPRLTPEMIERGDHFPRMNGKQVFRWATEKMPEVSLEVLKKAETDVAGIDLFVPHQANMRINQLVASKLGFAEDKVVHNIQRYGNTTAATIPIGLSEAWAEGRLKEGATTLLAAFGSGYTWGAAVVRF</sequence>
<dbReference type="EMBL" id="ASRX01000118">
    <property type="protein sequence ID" value="EYF00288.1"/>
    <property type="molecule type" value="Genomic_DNA"/>
</dbReference>
<dbReference type="GO" id="GO:0004315">
    <property type="term" value="F:3-oxoacyl-[acyl-carrier-protein] synthase activity"/>
    <property type="evidence" value="ECO:0007669"/>
    <property type="project" value="InterPro"/>
</dbReference>
<dbReference type="GO" id="GO:0033818">
    <property type="term" value="F:beta-ketoacyl-acyl-carrier-protein synthase III activity"/>
    <property type="evidence" value="ECO:0007669"/>
    <property type="project" value="UniProtKB-UniRule"/>
</dbReference>
<accession>A0A017STF7</accession>
<keyword evidence="7 10" id="KW-0275">Fatty acid biosynthesis</keyword>
<comment type="catalytic activity">
    <reaction evidence="10">
        <text>malonyl-[ACP] + acetyl-CoA + H(+) = 3-oxobutanoyl-[ACP] + CO2 + CoA</text>
        <dbReference type="Rhea" id="RHEA:12080"/>
        <dbReference type="Rhea" id="RHEA-COMP:9623"/>
        <dbReference type="Rhea" id="RHEA-COMP:9625"/>
        <dbReference type="ChEBI" id="CHEBI:15378"/>
        <dbReference type="ChEBI" id="CHEBI:16526"/>
        <dbReference type="ChEBI" id="CHEBI:57287"/>
        <dbReference type="ChEBI" id="CHEBI:57288"/>
        <dbReference type="ChEBI" id="CHEBI:78449"/>
        <dbReference type="ChEBI" id="CHEBI:78450"/>
        <dbReference type="EC" id="2.3.1.180"/>
    </reaction>
</comment>
<organism evidence="13 14">
    <name type="scientific">Chondromyces apiculatus DSM 436</name>
    <dbReference type="NCBI Taxonomy" id="1192034"/>
    <lineage>
        <taxon>Bacteria</taxon>
        <taxon>Pseudomonadati</taxon>
        <taxon>Myxococcota</taxon>
        <taxon>Polyangia</taxon>
        <taxon>Polyangiales</taxon>
        <taxon>Polyangiaceae</taxon>
        <taxon>Chondromyces</taxon>
    </lineage>
</organism>
<dbReference type="PANTHER" id="PTHR34069">
    <property type="entry name" value="3-OXOACYL-[ACYL-CARRIER-PROTEIN] SYNTHASE 3"/>
    <property type="match status" value="1"/>
</dbReference>
<comment type="subcellular location">
    <subcellularLocation>
        <location evidence="10">Cytoplasm</location>
    </subcellularLocation>
</comment>
<comment type="pathway">
    <text evidence="10">Lipid metabolism; fatty acid biosynthesis.</text>
</comment>
<evidence type="ECO:0000256" key="3">
    <source>
        <dbReference type="ARBA" id="ARBA00022516"/>
    </source>
</evidence>
<gene>
    <name evidence="10" type="primary">fabH</name>
    <name evidence="13" type="ORF">CAP_0978</name>
</gene>
<keyword evidence="5 10" id="KW-0276">Fatty acid metabolism</keyword>
<dbReference type="InterPro" id="IPR004655">
    <property type="entry name" value="FabH"/>
</dbReference>
<evidence type="ECO:0000259" key="12">
    <source>
        <dbReference type="Pfam" id="PF08545"/>
    </source>
</evidence>
<comment type="subunit">
    <text evidence="10">Homodimer.</text>
</comment>
<keyword evidence="9 10" id="KW-0012">Acyltransferase</keyword>
<evidence type="ECO:0000256" key="4">
    <source>
        <dbReference type="ARBA" id="ARBA00022679"/>
    </source>
</evidence>
<dbReference type="Proteomes" id="UP000019678">
    <property type="component" value="Unassembled WGS sequence"/>
</dbReference>
<keyword evidence="2 10" id="KW-0963">Cytoplasm</keyword>
<dbReference type="SUPFAM" id="SSF53901">
    <property type="entry name" value="Thiolase-like"/>
    <property type="match status" value="1"/>
</dbReference>
<dbReference type="STRING" id="1192034.CAP_0978"/>
<dbReference type="NCBIfam" id="TIGR00747">
    <property type="entry name" value="fabH"/>
    <property type="match status" value="1"/>
</dbReference>
<feature type="active site" evidence="10">
    <location>
        <position position="114"/>
    </location>
</feature>
<keyword evidence="14" id="KW-1185">Reference proteome</keyword>
<evidence type="ECO:0000256" key="10">
    <source>
        <dbReference type="HAMAP-Rule" id="MF_01815"/>
    </source>
</evidence>
<dbReference type="GO" id="GO:0006633">
    <property type="term" value="P:fatty acid biosynthetic process"/>
    <property type="evidence" value="ECO:0007669"/>
    <property type="project" value="UniProtKB-UniRule"/>
</dbReference>
<feature type="region of interest" description="ACP-binding" evidence="10">
    <location>
        <begin position="260"/>
        <end position="264"/>
    </location>
</feature>
<evidence type="ECO:0000256" key="2">
    <source>
        <dbReference type="ARBA" id="ARBA00022490"/>
    </source>
</evidence>
<feature type="domain" description="Beta-ketoacyl-[acyl-carrier-protein] synthase III C-terminal" evidence="11">
    <location>
        <begin position="243"/>
        <end position="331"/>
    </location>
</feature>
<dbReference type="eggNOG" id="COG0332">
    <property type="taxonomic scope" value="Bacteria"/>
</dbReference>
<dbReference type="PANTHER" id="PTHR34069:SF2">
    <property type="entry name" value="BETA-KETOACYL-[ACYL-CARRIER-PROTEIN] SYNTHASE III"/>
    <property type="match status" value="1"/>
</dbReference>
<feature type="domain" description="Beta-ketoacyl-[acyl-carrier-protein] synthase III N-terminal" evidence="12">
    <location>
        <begin position="108"/>
        <end position="189"/>
    </location>
</feature>
<dbReference type="HAMAP" id="MF_01815">
    <property type="entry name" value="FabH"/>
    <property type="match status" value="1"/>
</dbReference>
<dbReference type="GO" id="GO:0044550">
    <property type="term" value="P:secondary metabolite biosynthetic process"/>
    <property type="evidence" value="ECO:0007669"/>
    <property type="project" value="TreeGrafter"/>
</dbReference>
<evidence type="ECO:0000256" key="5">
    <source>
        <dbReference type="ARBA" id="ARBA00022832"/>
    </source>
</evidence>
<evidence type="ECO:0000256" key="9">
    <source>
        <dbReference type="ARBA" id="ARBA00023315"/>
    </source>
</evidence>
<name>A0A017STF7_9BACT</name>
<dbReference type="NCBIfam" id="NF006829">
    <property type="entry name" value="PRK09352.1"/>
    <property type="match status" value="1"/>
</dbReference>
<evidence type="ECO:0000313" key="14">
    <source>
        <dbReference type="Proteomes" id="UP000019678"/>
    </source>
</evidence>
<dbReference type="UniPathway" id="UPA00094"/>
<keyword evidence="6 10" id="KW-0443">Lipid metabolism</keyword>
<dbReference type="InterPro" id="IPR013751">
    <property type="entry name" value="ACP_syn_III_N"/>
</dbReference>
<dbReference type="GO" id="GO:0005737">
    <property type="term" value="C:cytoplasm"/>
    <property type="evidence" value="ECO:0007669"/>
    <property type="project" value="UniProtKB-SubCell"/>
</dbReference>
<dbReference type="EC" id="2.3.1.180" evidence="10"/>
<comment type="caution">
    <text evidence="13">The sequence shown here is derived from an EMBL/GenBank/DDBJ whole genome shotgun (WGS) entry which is preliminary data.</text>
</comment>
<dbReference type="Pfam" id="PF08541">
    <property type="entry name" value="ACP_syn_III_C"/>
    <property type="match status" value="1"/>
</dbReference>
<dbReference type="RefSeq" id="WP_044251738.1">
    <property type="nucleotide sequence ID" value="NZ_ASRX01000118.1"/>
</dbReference>
<protein>
    <recommendedName>
        <fullName evidence="10">Beta-ketoacyl-[acyl-carrier-protein] synthase III</fullName>
        <shortName evidence="10">Beta-ketoacyl-ACP synthase III</shortName>
        <shortName evidence="10">KAS III</shortName>
        <ecNumber evidence="10">2.3.1.180</ecNumber>
    </recommendedName>
    <alternativeName>
        <fullName evidence="10">3-oxoacyl-[acyl-carrier-protein] synthase 3</fullName>
    </alternativeName>
    <alternativeName>
        <fullName evidence="10">3-oxoacyl-[acyl-carrier-protein] synthase III</fullName>
    </alternativeName>
</protein>
<dbReference type="AlphaFoldDB" id="A0A017STF7"/>
<evidence type="ECO:0000313" key="13">
    <source>
        <dbReference type="EMBL" id="EYF00288.1"/>
    </source>
</evidence>
<dbReference type="Gene3D" id="3.40.47.10">
    <property type="match status" value="1"/>
</dbReference>
<evidence type="ECO:0000256" key="8">
    <source>
        <dbReference type="ARBA" id="ARBA00023268"/>
    </source>
</evidence>
<dbReference type="Pfam" id="PF08545">
    <property type="entry name" value="ACP_syn_III"/>
    <property type="match status" value="1"/>
</dbReference>
<dbReference type="OrthoDB" id="9815506at2"/>
<evidence type="ECO:0000256" key="6">
    <source>
        <dbReference type="ARBA" id="ARBA00023098"/>
    </source>
</evidence>
<dbReference type="CDD" id="cd00830">
    <property type="entry name" value="KAS_III"/>
    <property type="match status" value="1"/>
</dbReference>
<dbReference type="InterPro" id="IPR016039">
    <property type="entry name" value="Thiolase-like"/>
</dbReference>
<keyword evidence="4 10" id="KW-0808">Transferase</keyword>
<feature type="active site" evidence="10">
    <location>
        <position position="259"/>
    </location>
</feature>
<proteinExistence type="inferred from homology"/>
<comment type="similarity">
    <text evidence="1 10">Belongs to the thiolase-like superfamily. FabH family.</text>
</comment>